<keyword evidence="3" id="KW-1185">Reference proteome</keyword>
<evidence type="ECO:0000259" key="1">
    <source>
        <dbReference type="Pfam" id="PF03551"/>
    </source>
</evidence>
<dbReference type="InterPro" id="IPR052509">
    <property type="entry name" value="Metal_resp_DNA-bind_regulator"/>
</dbReference>
<dbReference type="RefSeq" id="WP_200757444.1">
    <property type="nucleotide sequence ID" value="NZ_AP023366.1"/>
</dbReference>
<dbReference type="Proteomes" id="UP000593802">
    <property type="component" value="Chromosome"/>
</dbReference>
<feature type="domain" description="Transcription regulator PadR N-terminal" evidence="1">
    <location>
        <begin position="16"/>
        <end position="89"/>
    </location>
</feature>
<dbReference type="KEGG" id="eff:skT53_24360"/>
<dbReference type="InterPro" id="IPR036390">
    <property type="entry name" value="WH_DNA-bd_sf"/>
</dbReference>
<dbReference type="EMBL" id="AP023366">
    <property type="protein sequence ID" value="BCJ87451.1"/>
    <property type="molecule type" value="Genomic_DNA"/>
</dbReference>
<dbReference type="Pfam" id="PF03551">
    <property type="entry name" value="PadR"/>
    <property type="match status" value="1"/>
</dbReference>
<gene>
    <name evidence="2" type="ORF">skT53_24360</name>
</gene>
<evidence type="ECO:0000313" key="2">
    <source>
        <dbReference type="EMBL" id="BCJ87451.1"/>
    </source>
</evidence>
<proteinExistence type="predicted"/>
<dbReference type="InterPro" id="IPR005149">
    <property type="entry name" value="Tscrpt_reg_PadR_N"/>
</dbReference>
<dbReference type="InterPro" id="IPR036388">
    <property type="entry name" value="WH-like_DNA-bd_sf"/>
</dbReference>
<accession>A0A7I8DHY5</accession>
<dbReference type="PANTHER" id="PTHR33169">
    <property type="entry name" value="PADR-FAMILY TRANSCRIPTIONAL REGULATOR"/>
    <property type="match status" value="1"/>
</dbReference>
<protein>
    <submittedName>
        <fullName evidence="2">PadR family transcriptional regulator</fullName>
    </submittedName>
</protein>
<dbReference type="AlphaFoldDB" id="A0A7I8DHY5"/>
<evidence type="ECO:0000313" key="3">
    <source>
        <dbReference type="Proteomes" id="UP000593802"/>
    </source>
</evidence>
<sequence length="109" mass="12874">MEIDRDFIRGSTALLILSLLEREGELYGYQITKLIKDRTEGILDFKEGTLYPALYKLEEDAFITSEWIDTTGRKRRYYRITAKGKERLSQKKKEWNVFTRLVNGVIDYA</sequence>
<organism evidence="2 3">
    <name type="scientific">Effusibacillus dendaii</name>
    <dbReference type="NCBI Taxonomy" id="2743772"/>
    <lineage>
        <taxon>Bacteria</taxon>
        <taxon>Bacillati</taxon>
        <taxon>Bacillota</taxon>
        <taxon>Bacilli</taxon>
        <taxon>Bacillales</taxon>
        <taxon>Alicyclobacillaceae</taxon>
        <taxon>Effusibacillus</taxon>
    </lineage>
</organism>
<dbReference type="SUPFAM" id="SSF46785">
    <property type="entry name" value="Winged helix' DNA-binding domain"/>
    <property type="match status" value="1"/>
</dbReference>
<reference evidence="2 3" key="1">
    <citation type="submission" date="2020-08" db="EMBL/GenBank/DDBJ databases">
        <title>Complete Genome Sequence of Effusibacillus dendaii Strain skT53, Isolated from Farmland soil.</title>
        <authorList>
            <person name="Konishi T."/>
            <person name="Kawasaki H."/>
        </authorList>
    </citation>
    <scope>NUCLEOTIDE SEQUENCE [LARGE SCALE GENOMIC DNA]</scope>
    <source>
        <strain evidence="3">skT53</strain>
    </source>
</reference>
<dbReference type="Gene3D" id="1.10.10.10">
    <property type="entry name" value="Winged helix-like DNA-binding domain superfamily/Winged helix DNA-binding domain"/>
    <property type="match status" value="1"/>
</dbReference>
<name>A0A7I8DHY5_9BACL</name>
<dbReference type="PANTHER" id="PTHR33169:SF14">
    <property type="entry name" value="TRANSCRIPTIONAL REGULATOR RV3488"/>
    <property type="match status" value="1"/>
</dbReference>